<protein>
    <submittedName>
        <fullName evidence="1">Uncharacterized protein</fullName>
    </submittedName>
</protein>
<reference evidence="1 2" key="1">
    <citation type="submission" date="2024-03" db="EMBL/GenBank/DDBJ databases">
        <title>The complete genome of Streptomyces sirii sp.nov.</title>
        <authorList>
            <person name="Zakalyukina Y.V."/>
            <person name="Belik A.R."/>
            <person name="Biryukov M.V."/>
            <person name="Baturina O.A."/>
            <person name="Kabilov M.R."/>
        </authorList>
    </citation>
    <scope>NUCLEOTIDE SEQUENCE [LARGE SCALE GENOMIC DNA]</scope>
    <source>
        <strain evidence="1 2">BP-8</strain>
    </source>
</reference>
<dbReference type="RefSeq" id="WP_407288658.1">
    <property type="nucleotide sequence ID" value="NZ_CP147982.1"/>
</dbReference>
<dbReference type="EMBL" id="CP147982">
    <property type="protein sequence ID" value="WXK80705.1"/>
    <property type="molecule type" value="Genomic_DNA"/>
</dbReference>
<keyword evidence="2" id="KW-1185">Reference proteome</keyword>
<organism evidence="1 2">
    <name type="scientific">Streptomyces sirii</name>
    <dbReference type="NCBI Taxonomy" id="3127701"/>
    <lineage>
        <taxon>Bacteria</taxon>
        <taxon>Bacillati</taxon>
        <taxon>Actinomycetota</taxon>
        <taxon>Actinomycetes</taxon>
        <taxon>Kitasatosporales</taxon>
        <taxon>Streptomycetaceae</taxon>
        <taxon>Streptomyces</taxon>
    </lineage>
</organism>
<evidence type="ECO:0000313" key="1">
    <source>
        <dbReference type="EMBL" id="WXK80705.1"/>
    </source>
</evidence>
<dbReference type="Proteomes" id="UP001626628">
    <property type="component" value="Chromosome"/>
</dbReference>
<sequence>MGFFGSFVIARSDRPLTELPAMSKAGGDMCWSARDGEWQMVQLHGGGRPADSIAQETQAPVLVAHVFDSDVVAVEAAGPQGQRWECVLSPQTARDSYGAPDEIVERNAMAVGPAVAWAREAGREPDADAVASVLAAEADPLAEDLVTELMRALGFRFGSSDVA</sequence>
<gene>
    <name evidence="1" type="ORF">WAB15_34455</name>
</gene>
<proteinExistence type="predicted"/>
<name>A0ABZ2QWD7_9ACTN</name>
<evidence type="ECO:0000313" key="2">
    <source>
        <dbReference type="Proteomes" id="UP001626628"/>
    </source>
</evidence>
<accession>A0ABZ2QWD7</accession>